<organism evidence="2">
    <name type="scientific">invertebrate metagenome</name>
    <dbReference type="NCBI Taxonomy" id="1711999"/>
    <lineage>
        <taxon>unclassified sequences</taxon>
        <taxon>metagenomes</taxon>
        <taxon>organismal metagenomes</taxon>
    </lineage>
</organism>
<reference evidence="2" key="1">
    <citation type="journal article" date="2017" name="Appl. Environ. Microbiol.">
        <title>Molecular characterization of an Endozoicomonas-like organism causing infection in king scallop Pecten maximus L.</title>
        <authorList>
            <person name="Cano I."/>
            <person name="van Aerle R."/>
            <person name="Ross S."/>
            <person name="Verner-Jeffreys D.W."/>
            <person name="Paley R.K."/>
            <person name="Rimmer G."/>
            <person name="Ryder D."/>
            <person name="Hooper P."/>
            <person name="Stone D."/>
            <person name="Feist S.W."/>
        </authorList>
    </citation>
    <scope>NUCLEOTIDE SEQUENCE</scope>
</reference>
<comment type="caution">
    <text evidence="2">The sequence shown here is derived from an EMBL/GenBank/DDBJ whole genome shotgun (WGS) entry which is preliminary data.</text>
</comment>
<accession>A0A2H9T5J9</accession>
<protein>
    <submittedName>
        <fullName evidence="2">Uncharacterized protein</fullName>
    </submittedName>
</protein>
<dbReference type="AlphaFoldDB" id="A0A2H9T5J9"/>
<proteinExistence type="predicted"/>
<evidence type="ECO:0000313" key="2">
    <source>
        <dbReference type="EMBL" id="PJE78491.1"/>
    </source>
</evidence>
<name>A0A2H9T5J9_9ZZZZ</name>
<evidence type="ECO:0000256" key="1">
    <source>
        <dbReference type="SAM" id="MobiDB-lite"/>
    </source>
</evidence>
<dbReference type="EMBL" id="NSIT01000170">
    <property type="protein sequence ID" value="PJE78491.1"/>
    <property type="molecule type" value="Genomic_DNA"/>
</dbReference>
<gene>
    <name evidence="2" type="ORF">CI610_02565</name>
</gene>
<sequence length="82" mass="9791">MKNKPSNEGEEPPLTPKDTDRQELQDLFSFYRNFEDMLREIQHYGHGHAKHFHLLKEVAKKASYYTRNQINTIKSESKKNKK</sequence>
<feature type="region of interest" description="Disordered" evidence="1">
    <location>
        <begin position="1"/>
        <end position="22"/>
    </location>
</feature>